<dbReference type="EMBL" id="ASPP01041245">
    <property type="protein sequence ID" value="ETO00369.1"/>
    <property type="molecule type" value="Genomic_DNA"/>
</dbReference>
<sequence length="224" mass="23774">KMHQLRPEELKCKIMKIWNSEQEDKEDNNTTSAAESDGTLITDKVPSLHDFENEFARRYKAYLDPTQYGLNSVRQLLDWLDGVSSFPVAQQDISIASSHSPVDSIPTNASIVPPGARTGANINLGTASASAIINANMNTNSAANTNNYNNNNNNNSNNNSNSNSSAIMDSNIKTRSASPTNVSSNNVTNKNTSAGSIGMTETVGANGSPPVYGNGLMHAGAGVP</sequence>
<dbReference type="Proteomes" id="UP000023152">
    <property type="component" value="Unassembled WGS sequence"/>
</dbReference>
<feature type="non-terminal residue" evidence="2">
    <location>
        <position position="224"/>
    </location>
</feature>
<evidence type="ECO:0000313" key="3">
    <source>
        <dbReference type="Proteomes" id="UP000023152"/>
    </source>
</evidence>
<feature type="region of interest" description="Disordered" evidence="1">
    <location>
        <begin position="21"/>
        <end position="41"/>
    </location>
</feature>
<evidence type="ECO:0000256" key="1">
    <source>
        <dbReference type="SAM" id="MobiDB-lite"/>
    </source>
</evidence>
<dbReference type="AlphaFoldDB" id="X6LFQ7"/>
<proteinExistence type="predicted"/>
<reference evidence="2 3" key="1">
    <citation type="journal article" date="2013" name="Curr. Biol.">
        <title>The Genome of the Foraminiferan Reticulomyxa filosa.</title>
        <authorList>
            <person name="Glockner G."/>
            <person name="Hulsmann N."/>
            <person name="Schleicher M."/>
            <person name="Noegel A.A."/>
            <person name="Eichinger L."/>
            <person name="Gallinger C."/>
            <person name="Pawlowski J."/>
            <person name="Sierra R."/>
            <person name="Euteneuer U."/>
            <person name="Pillet L."/>
            <person name="Moustafa A."/>
            <person name="Platzer M."/>
            <person name="Groth M."/>
            <person name="Szafranski K."/>
            <person name="Schliwa M."/>
        </authorList>
    </citation>
    <scope>NUCLEOTIDE SEQUENCE [LARGE SCALE GENOMIC DNA]</scope>
</reference>
<feature type="non-terminal residue" evidence="2">
    <location>
        <position position="1"/>
    </location>
</feature>
<feature type="compositionally biased region" description="Low complexity" evidence="1">
    <location>
        <begin position="144"/>
        <end position="194"/>
    </location>
</feature>
<accession>X6LFQ7</accession>
<gene>
    <name evidence="2" type="ORF">RFI_37078</name>
</gene>
<comment type="caution">
    <text evidence="2">The sequence shown here is derived from an EMBL/GenBank/DDBJ whole genome shotgun (WGS) entry which is preliminary data.</text>
</comment>
<name>X6LFQ7_RETFI</name>
<evidence type="ECO:0000313" key="2">
    <source>
        <dbReference type="EMBL" id="ETO00369.1"/>
    </source>
</evidence>
<feature type="region of interest" description="Disordered" evidence="1">
    <location>
        <begin position="144"/>
        <end position="202"/>
    </location>
</feature>
<organism evidence="2 3">
    <name type="scientific">Reticulomyxa filosa</name>
    <dbReference type="NCBI Taxonomy" id="46433"/>
    <lineage>
        <taxon>Eukaryota</taxon>
        <taxon>Sar</taxon>
        <taxon>Rhizaria</taxon>
        <taxon>Retaria</taxon>
        <taxon>Foraminifera</taxon>
        <taxon>Monothalamids</taxon>
        <taxon>Reticulomyxidae</taxon>
        <taxon>Reticulomyxa</taxon>
    </lineage>
</organism>
<keyword evidence="3" id="KW-1185">Reference proteome</keyword>
<protein>
    <submittedName>
        <fullName evidence="2">Uncharacterized protein</fullName>
    </submittedName>
</protein>